<dbReference type="PANTHER" id="PTHR32322">
    <property type="entry name" value="INNER MEMBRANE TRANSPORTER"/>
    <property type="match status" value="1"/>
</dbReference>
<feature type="transmembrane region" description="Helical" evidence="6">
    <location>
        <begin position="146"/>
        <end position="166"/>
    </location>
</feature>
<comment type="caution">
    <text evidence="8">The sequence shown here is derived from an EMBL/GenBank/DDBJ whole genome shotgun (WGS) entry which is preliminary data.</text>
</comment>
<protein>
    <submittedName>
        <fullName evidence="8">EamA family transporter</fullName>
    </submittedName>
</protein>
<gene>
    <name evidence="8" type="ORF">GEV47_00210</name>
</gene>
<organism evidence="8 9">
    <name type="scientific">Glaciimonas soli</name>
    <dbReference type="NCBI Taxonomy" id="2590999"/>
    <lineage>
        <taxon>Bacteria</taxon>
        <taxon>Pseudomonadati</taxon>
        <taxon>Pseudomonadota</taxon>
        <taxon>Betaproteobacteria</taxon>
        <taxon>Burkholderiales</taxon>
        <taxon>Oxalobacteraceae</taxon>
        <taxon>Glaciimonas</taxon>
    </lineage>
</organism>
<keyword evidence="9" id="KW-1185">Reference proteome</keyword>
<sequence>MTKSNTLLRDTLITAIAPAIWGSTYLITTEMLPSGYPLTLATLRALPIGLLLLIMLRQLPTGVWWLRVFILGGLNFTIFWSLLFLSAYRLPGGVAATVGAIQPLMVVLFSWLMFGKAPRALAIFAGAIGIAGVALLVLTPSAQLDAVGIGAGLLGAVSMAVGTTLSQRWRAPVPLLTYTAWQLTAGGLLLLPLALWFEPPLPALSNENIVGFVYLGLIGAGLTYWLWFRGLQKLQPAAAASLGLLSPVTATLLGWLVLDQQLSPLQIVGSIVILLSVWLGQRAAQSKLAPSKITTQETFSLQTPGKQGCL</sequence>
<proteinExistence type="inferred from homology"/>
<feature type="transmembrane region" description="Helical" evidence="6">
    <location>
        <begin position="178"/>
        <end position="197"/>
    </location>
</feature>
<feature type="transmembrane region" description="Helical" evidence="6">
    <location>
        <begin position="94"/>
        <end position="114"/>
    </location>
</feature>
<evidence type="ECO:0000256" key="5">
    <source>
        <dbReference type="ARBA" id="ARBA00023136"/>
    </source>
</evidence>
<dbReference type="SUPFAM" id="SSF103481">
    <property type="entry name" value="Multidrug resistance efflux transporter EmrE"/>
    <property type="match status" value="2"/>
</dbReference>
<feature type="transmembrane region" description="Helical" evidence="6">
    <location>
        <begin position="209"/>
        <end position="227"/>
    </location>
</feature>
<accession>A0A843YMB7</accession>
<dbReference type="AlphaFoldDB" id="A0A843YMB7"/>
<keyword evidence="3 6" id="KW-0812">Transmembrane</keyword>
<comment type="subcellular location">
    <subcellularLocation>
        <location evidence="1">Membrane</location>
        <topology evidence="1">Multi-pass membrane protein</topology>
    </subcellularLocation>
</comment>
<evidence type="ECO:0000256" key="6">
    <source>
        <dbReference type="SAM" id="Phobius"/>
    </source>
</evidence>
<evidence type="ECO:0000256" key="1">
    <source>
        <dbReference type="ARBA" id="ARBA00004141"/>
    </source>
</evidence>
<feature type="transmembrane region" description="Helical" evidence="6">
    <location>
        <begin position="34"/>
        <end position="56"/>
    </location>
</feature>
<dbReference type="Pfam" id="PF00892">
    <property type="entry name" value="EamA"/>
    <property type="match status" value="2"/>
</dbReference>
<keyword evidence="5 6" id="KW-0472">Membrane</keyword>
<feature type="transmembrane region" description="Helical" evidence="6">
    <location>
        <begin position="68"/>
        <end position="88"/>
    </location>
</feature>
<comment type="similarity">
    <text evidence="2">Belongs to the EamA transporter family.</text>
</comment>
<evidence type="ECO:0000313" key="8">
    <source>
        <dbReference type="EMBL" id="MQQ99106.1"/>
    </source>
</evidence>
<feature type="transmembrane region" description="Helical" evidence="6">
    <location>
        <begin position="264"/>
        <end position="280"/>
    </location>
</feature>
<evidence type="ECO:0000313" key="9">
    <source>
        <dbReference type="Proteomes" id="UP000451565"/>
    </source>
</evidence>
<feature type="transmembrane region" description="Helical" evidence="6">
    <location>
        <begin position="121"/>
        <end position="140"/>
    </location>
</feature>
<reference evidence="8 9" key="1">
    <citation type="submission" date="2019-10" db="EMBL/GenBank/DDBJ databases">
        <title>Glaciimonas soli sp. nov., a psychrophilic bacterium isolated from the forest soil of a high elevation mountain in Taiwan.</title>
        <authorList>
            <person name="Wang L.-T."/>
            <person name="Shieh W.Y."/>
        </authorList>
    </citation>
    <scope>NUCLEOTIDE SEQUENCE [LARGE SCALE GENOMIC DNA]</scope>
    <source>
        <strain evidence="8 9">GS1</strain>
    </source>
</reference>
<dbReference type="PANTHER" id="PTHR32322:SF2">
    <property type="entry name" value="EAMA DOMAIN-CONTAINING PROTEIN"/>
    <property type="match status" value="1"/>
</dbReference>
<evidence type="ECO:0000259" key="7">
    <source>
        <dbReference type="Pfam" id="PF00892"/>
    </source>
</evidence>
<feature type="transmembrane region" description="Helical" evidence="6">
    <location>
        <begin position="7"/>
        <end position="28"/>
    </location>
</feature>
<feature type="domain" description="EamA" evidence="7">
    <location>
        <begin position="14"/>
        <end position="137"/>
    </location>
</feature>
<dbReference type="Proteomes" id="UP000451565">
    <property type="component" value="Unassembled WGS sequence"/>
</dbReference>
<evidence type="ECO:0000256" key="4">
    <source>
        <dbReference type="ARBA" id="ARBA00022989"/>
    </source>
</evidence>
<dbReference type="RefSeq" id="WP_153232725.1">
    <property type="nucleotide sequence ID" value="NZ_WINI01000001.1"/>
</dbReference>
<keyword evidence="4 6" id="KW-1133">Transmembrane helix</keyword>
<dbReference type="InterPro" id="IPR037185">
    <property type="entry name" value="EmrE-like"/>
</dbReference>
<evidence type="ECO:0000256" key="3">
    <source>
        <dbReference type="ARBA" id="ARBA00022692"/>
    </source>
</evidence>
<dbReference type="GO" id="GO:0016020">
    <property type="term" value="C:membrane"/>
    <property type="evidence" value="ECO:0007669"/>
    <property type="project" value="UniProtKB-SubCell"/>
</dbReference>
<dbReference type="OrthoDB" id="5430053at2"/>
<dbReference type="EMBL" id="WINI01000001">
    <property type="protein sequence ID" value="MQQ99106.1"/>
    <property type="molecule type" value="Genomic_DNA"/>
</dbReference>
<name>A0A843YMB7_9BURK</name>
<dbReference type="Gene3D" id="1.10.3730.20">
    <property type="match status" value="1"/>
</dbReference>
<dbReference type="InterPro" id="IPR000620">
    <property type="entry name" value="EamA_dom"/>
</dbReference>
<evidence type="ECO:0000256" key="2">
    <source>
        <dbReference type="ARBA" id="ARBA00007362"/>
    </source>
</evidence>
<feature type="domain" description="EamA" evidence="7">
    <location>
        <begin position="148"/>
        <end position="279"/>
    </location>
</feature>
<feature type="transmembrane region" description="Helical" evidence="6">
    <location>
        <begin position="239"/>
        <end position="258"/>
    </location>
</feature>
<dbReference type="InterPro" id="IPR050638">
    <property type="entry name" value="AA-Vitamin_Transporters"/>
</dbReference>